<dbReference type="InterPro" id="IPR013783">
    <property type="entry name" value="Ig-like_fold"/>
</dbReference>
<proteinExistence type="predicted"/>
<comment type="caution">
    <text evidence="1">The sequence shown here is derived from an EMBL/GenBank/DDBJ whole genome shotgun (WGS) entry which is preliminary data.</text>
</comment>
<dbReference type="Gene3D" id="2.60.40.10">
    <property type="entry name" value="Immunoglobulins"/>
    <property type="match status" value="2"/>
</dbReference>
<sequence>GVATATSYILQENVNGAGWTTVQSSGATSWNTSGRGNGTYQYQVQACNATCGSWSNVVTESVALIPAAPTITVKQVSTGKTIIATVTWAAVPNATYYVVQEINGSITTQMYSGPNTSWSGGYAYGPVRTFQVKACSSYGCSAWQ</sequence>
<feature type="non-terminal residue" evidence="1">
    <location>
        <position position="1"/>
    </location>
</feature>
<gene>
    <name evidence="1" type="ORF">ISP18_04945</name>
</gene>
<evidence type="ECO:0008006" key="3">
    <source>
        <dbReference type="Google" id="ProtNLM"/>
    </source>
</evidence>
<evidence type="ECO:0000313" key="2">
    <source>
        <dbReference type="Proteomes" id="UP001620409"/>
    </source>
</evidence>
<accession>A0ABW8IGJ5</accession>
<reference evidence="1 2" key="1">
    <citation type="submission" date="2020-10" db="EMBL/GenBank/DDBJ databases">
        <title>Phylogeny of dyella-like bacteria.</title>
        <authorList>
            <person name="Fu J."/>
        </authorList>
    </citation>
    <scope>NUCLEOTIDE SEQUENCE [LARGE SCALE GENOMIC DNA]</scope>
    <source>
        <strain evidence="1 2">DHG40</strain>
    </source>
</reference>
<name>A0ABW8IGJ5_9GAMM</name>
<organism evidence="1 2">
    <name type="scientific">Dyella humi</name>
    <dbReference type="NCBI Taxonomy" id="1770547"/>
    <lineage>
        <taxon>Bacteria</taxon>
        <taxon>Pseudomonadati</taxon>
        <taxon>Pseudomonadota</taxon>
        <taxon>Gammaproteobacteria</taxon>
        <taxon>Lysobacterales</taxon>
        <taxon>Rhodanobacteraceae</taxon>
        <taxon>Dyella</taxon>
    </lineage>
</organism>
<keyword evidence="2" id="KW-1185">Reference proteome</keyword>
<protein>
    <recommendedName>
        <fullName evidence="3">Fibronectin type-III domain-containing protein</fullName>
    </recommendedName>
</protein>
<evidence type="ECO:0000313" key="1">
    <source>
        <dbReference type="EMBL" id="MFK2853930.1"/>
    </source>
</evidence>
<dbReference type="EMBL" id="JADIKI010000021">
    <property type="protein sequence ID" value="MFK2853930.1"/>
    <property type="molecule type" value="Genomic_DNA"/>
</dbReference>
<dbReference type="Proteomes" id="UP001620409">
    <property type="component" value="Unassembled WGS sequence"/>
</dbReference>